<accession>A3U8I6</accession>
<feature type="domain" description="Glycosyltransferase 2-like" evidence="1">
    <location>
        <begin position="242"/>
        <end position="342"/>
    </location>
</feature>
<reference evidence="2 3" key="1">
    <citation type="journal article" date="2010" name="J. Bacteriol.">
        <title>The complete genome sequence of Croceibacter atlanticus HTCC2559T.</title>
        <authorList>
            <person name="Oh H.M."/>
            <person name="Kang I."/>
            <person name="Ferriera S."/>
            <person name="Giovannoni S.J."/>
            <person name="Cho J.C."/>
        </authorList>
    </citation>
    <scope>NUCLEOTIDE SEQUENCE [LARGE SCALE GENOMIC DNA]</scope>
    <source>
        <strain evidence="3">ATCC BAA-628 / HTCC2559 / KCTC 12090</strain>
    </source>
</reference>
<dbReference type="EMBL" id="CP002046">
    <property type="protein sequence ID" value="EAP88553.1"/>
    <property type="molecule type" value="Genomic_DNA"/>
</dbReference>
<dbReference type="HOGENOM" id="CLU_551889_0_0_10"/>
<dbReference type="Pfam" id="PF00535">
    <property type="entry name" value="Glycos_transf_2"/>
    <property type="match status" value="1"/>
</dbReference>
<dbReference type="Gene3D" id="3.90.550.10">
    <property type="entry name" value="Spore Coat Polysaccharide Biosynthesis Protein SpsA, Chain A"/>
    <property type="match status" value="1"/>
</dbReference>
<dbReference type="GeneID" id="89453237"/>
<gene>
    <name evidence="2" type="ordered locus">CA2559_07320</name>
</gene>
<name>A3U8I6_CROAH</name>
<dbReference type="InterPro" id="IPR050834">
    <property type="entry name" value="Glycosyltransf_2"/>
</dbReference>
<dbReference type="Proteomes" id="UP000002297">
    <property type="component" value="Chromosome"/>
</dbReference>
<dbReference type="InterPro" id="IPR029044">
    <property type="entry name" value="Nucleotide-diphossugar_trans"/>
</dbReference>
<dbReference type="eggNOG" id="COG1216">
    <property type="taxonomic scope" value="Bacteria"/>
</dbReference>
<dbReference type="PANTHER" id="PTHR43685">
    <property type="entry name" value="GLYCOSYLTRANSFERASE"/>
    <property type="match status" value="1"/>
</dbReference>
<proteinExistence type="predicted"/>
<dbReference type="AlphaFoldDB" id="A3U8I6"/>
<evidence type="ECO:0000259" key="1">
    <source>
        <dbReference type="Pfam" id="PF00535"/>
    </source>
</evidence>
<evidence type="ECO:0000313" key="3">
    <source>
        <dbReference type="Proteomes" id="UP000002297"/>
    </source>
</evidence>
<dbReference type="InterPro" id="IPR001173">
    <property type="entry name" value="Glyco_trans_2-like"/>
</dbReference>
<keyword evidence="3" id="KW-1185">Reference proteome</keyword>
<dbReference type="PANTHER" id="PTHR43685:SF2">
    <property type="entry name" value="GLYCOSYLTRANSFERASE 2-LIKE DOMAIN-CONTAINING PROTEIN"/>
    <property type="match status" value="1"/>
</dbReference>
<dbReference type="CAZy" id="GT2">
    <property type="family name" value="Glycosyltransferase Family 2"/>
</dbReference>
<dbReference type="SUPFAM" id="SSF53448">
    <property type="entry name" value="Nucleotide-diphospho-sugar transferases"/>
    <property type="match status" value="1"/>
</dbReference>
<organism evidence="2 3">
    <name type="scientific">Croceibacter atlanticus (strain ATCC BAA-628 / JCM 21780 / CIP 108009 / IAM 15332 / KCTC 12090 / HTCC2559)</name>
    <dbReference type="NCBI Taxonomy" id="216432"/>
    <lineage>
        <taxon>Bacteria</taxon>
        <taxon>Pseudomonadati</taxon>
        <taxon>Bacteroidota</taxon>
        <taxon>Flavobacteriia</taxon>
        <taxon>Flavobacteriales</taxon>
        <taxon>Flavobacteriaceae</taxon>
        <taxon>Croceibacter</taxon>
    </lineage>
</organism>
<protein>
    <recommendedName>
        <fullName evidence="1">Glycosyltransferase 2-like domain-containing protein</fullName>
    </recommendedName>
</protein>
<dbReference type="CDD" id="cd00761">
    <property type="entry name" value="Glyco_tranf_GTA_type"/>
    <property type="match status" value="1"/>
</dbReference>
<dbReference type="KEGG" id="cat:CA2559_07320"/>
<sequence>MIILEHTSGLVAVRAYDAKKQEISLQTINACEALLFLAKKFPNEHIIWVEAKLSSQINGEVLKSQFSHQREVLTFSNTNYFPACIGYVENSSFLKVNPNVKYPTWQMSSQLGGALGSQLLQFKNTVSEEMGLDYMLCSIAKLGQPKGLCCYRLPLETLNTVDVKQATTSIVFKFVRQHYRLQWQFLLLFNLIVFENKWPILYMLKSVCTQKRLHLKNSLPTIQVKKEVFAQQQQQQQQQLDVIIPTIGRASYLYDVLKDLSNQTILPETVIIVEQNPKENASTELDYIKTKSWQFKIIHQFIHETGACNARNIALQLVKSSWVFMADDDIRIASNFIEKALIDLNVHSNTAMTFSCLKEGETEQIKNLIQWNAFGSGCSIVESDIAKKVGFDTSFENGFGEDAAFGNDLRNRGVDVLYNPFTSLTHLKAPIGGFRQPVKFLWNDDKIKPKPSPTVMLFQLKHRTPEQVKGYKSLLFLKFYKKQNIKNPIRYVRVMKQRWNASVKWANYLDK</sequence>
<dbReference type="OrthoDB" id="1326385at2"/>
<evidence type="ECO:0000313" key="2">
    <source>
        <dbReference type="EMBL" id="EAP88553.1"/>
    </source>
</evidence>
<dbReference type="STRING" id="216432.CA2559_07320"/>
<dbReference type="RefSeq" id="WP_013187221.1">
    <property type="nucleotide sequence ID" value="NC_014230.1"/>
</dbReference>